<dbReference type="GO" id="GO:0008866">
    <property type="term" value="F:fructuronate reductase activity"/>
    <property type="evidence" value="ECO:0007669"/>
    <property type="project" value="UniProtKB-EC"/>
</dbReference>
<reference evidence="5 6" key="1">
    <citation type="submission" date="2023-07" db="EMBL/GenBank/DDBJ databases">
        <title>Genomic Encyclopedia of Type Strains, Phase IV (KMG-IV): sequencing the most valuable type-strain genomes for metagenomic binning, comparative biology and taxonomic classification.</title>
        <authorList>
            <person name="Goeker M."/>
        </authorList>
    </citation>
    <scope>NUCLEOTIDE SEQUENCE [LARGE SCALE GENOMIC DNA]</scope>
    <source>
        <strain evidence="5 6">DSM 100301</strain>
    </source>
</reference>
<dbReference type="InterPro" id="IPR050988">
    <property type="entry name" value="Mannitol_DH/Oxidoreductase"/>
</dbReference>
<evidence type="ECO:0000313" key="6">
    <source>
        <dbReference type="Proteomes" id="UP001235269"/>
    </source>
</evidence>
<dbReference type="InterPro" id="IPR000669">
    <property type="entry name" value="Mannitol_DH"/>
</dbReference>
<proteinExistence type="predicted"/>
<feature type="domain" description="Mannitol dehydrogenase N-terminal" evidence="3">
    <location>
        <begin position="30"/>
        <end position="270"/>
    </location>
</feature>
<dbReference type="EC" id="1.1.1.57" evidence="5"/>
<keyword evidence="6" id="KW-1185">Reference proteome</keyword>
<dbReference type="Pfam" id="PF01232">
    <property type="entry name" value="Mannitol_dh"/>
    <property type="match status" value="1"/>
</dbReference>
<feature type="region of interest" description="Disordered" evidence="2">
    <location>
        <begin position="1"/>
        <end position="26"/>
    </location>
</feature>
<evidence type="ECO:0000313" key="5">
    <source>
        <dbReference type="EMBL" id="MDQ0456148.1"/>
    </source>
</evidence>
<dbReference type="InterPro" id="IPR013118">
    <property type="entry name" value="Mannitol_DH_C"/>
</dbReference>
<dbReference type="SUPFAM" id="SSF51735">
    <property type="entry name" value="NAD(P)-binding Rossmann-fold domains"/>
    <property type="match status" value="1"/>
</dbReference>
<evidence type="ECO:0000256" key="1">
    <source>
        <dbReference type="ARBA" id="ARBA00023002"/>
    </source>
</evidence>
<name>A0ABU0ID19_9HYPH</name>
<comment type="caution">
    <text evidence="5">The sequence shown here is derived from an EMBL/GenBank/DDBJ whole genome shotgun (WGS) entry which is preliminary data.</text>
</comment>
<dbReference type="InterPro" id="IPR036291">
    <property type="entry name" value="NAD(P)-bd_dom_sf"/>
</dbReference>
<dbReference type="Gene3D" id="1.10.1040.10">
    <property type="entry name" value="N-(1-d-carboxylethyl)-l-norvaline Dehydrogenase, domain 2"/>
    <property type="match status" value="1"/>
</dbReference>
<dbReference type="PANTHER" id="PTHR43362">
    <property type="entry name" value="MANNITOL DEHYDROGENASE DSF1-RELATED"/>
    <property type="match status" value="1"/>
</dbReference>
<dbReference type="Pfam" id="PF08125">
    <property type="entry name" value="Mannitol_dh_C"/>
    <property type="match status" value="1"/>
</dbReference>
<dbReference type="PANTHER" id="PTHR43362:SF1">
    <property type="entry name" value="MANNITOL DEHYDROGENASE 2-RELATED"/>
    <property type="match status" value="1"/>
</dbReference>
<dbReference type="InterPro" id="IPR013131">
    <property type="entry name" value="Mannitol_DH_N"/>
</dbReference>
<dbReference type="Gene3D" id="3.40.50.720">
    <property type="entry name" value="NAD(P)-binding Rossmann-like Domain"/>
    <property type="match status" value="1"/>
</dbReference>
<evidence type="ECO:0000259" key="3">
    <source>
        <dbReference type="Pfam" id="PF01232"/>
    </source>
</evidence>
<dbReference type="InterPro" id="IPR013328">
    <property type="entry name" value="6PGD_dom2"/>
</dbReference>
<sequence>MPADHMHPAGASANPQRLRRPEGTPRPLTGIVHLGLGAFYRAHGAIYIEEAMKASGGDWGIVGVSLMRPDQRDALAPQDFAYTAVELGPEGETPRLITVLNGVLVARENPEAVLKALSDPQVKIVSLTVTEKGYCHEPSTGRLNRDHPDIRHDLAHPGAPVSAIGYLVWALERRRAAGHRPFTVLCCDNLPDNGKVVGRVVREFAEAVSPDLARWIEAECAFPSTMVDRIVPATKPEDIEKLVPMIGALDLSPVMHEPFRQWVVEDHFVDGLRPDFGAVGVELVENVTPYEHMKLRCLNGTHSSLAYLGYLAGKETIAETVADPVLKSFCTRLWNEEITPGLKAPPGVSLNDYTAALLKRYSNPAIRHRTWQIAMDGSQKLPQRILGTIAENLAAGRPVTGLALAVAAWMRYVGGVDEKGNAIDVRDPLAGRLKELSDAGATAHDKVKSLLSVREIFPEALAGNAVLQDLLITHYQSLQDKGALNTIKDLQS</sequence>
<feature type="domain" description="Mannitol dehydrogenase C-terminal" evidence="4">
    <location>
        <begin position="286"/>
        <end position="478"/>
    </location>
</feature>
<gene>
    <name evidence="5" type="ORF">QO005_002489</name>
</gene>
<keyword evidence="1 5" id="KW-0560">Oxidoreductase</keyword>
<dbReference type="Proteomes" id="UP001235269">
    <property type="component" value="Unassembled WGS sequence"/>
</dbReference>
<dbReference type="InterPro" id="IPR008927">
    <property type="entry name" value="6-PGluconate_DH-like_C_sf"/>
</dbReference>
<accession>A0ABU0ID19</accession>
<evidence type="ECO:0000259" key="4">
    <source>
        <dbReference type="Pfam" id="PF08125"/>
    </source>
</evidence>
<evidence type="ECO:0000256" key="2">
    <source>
        <dbReference type="SAM" id="MobiDB-lite"/>
    </source>
</evidence>
<dbReference type="EMBL" id="JAUSWH010000007">
    <property type="protein sequence ID" value="MDQ0456148.1"/>
    <property type="molecule type" value="Genomic_DNA"/>
</dbReference>
<dbReference type="SUPFAM" id="SSF48179">
    <property type="entry name" value="6-phosphogluconate dehydrogenase C-terminal domain-like"/>
    <property type="match status" value="1"/>
</dbReference>
<organism evidence="5 6">
    <name type="scientific">Rhizobium paknamense</name>
    <dbReference type="NCBI Taxonomy" id="1206817"/>
    <lineage>
        <taxon>Bacteria</taxon>
        <taxon>Pseudomonadati</taxon>
        <taxon>Pseudomonadota</taxon>
        <taxon>Alphaproteobacteria</taxon>
        <taxon>Hyphomicrobiales</taxon>
        <taxon>Rhizobiaceae</taxon>
        <taxon>Rhizobium/Agrobacterium group</taxon>
        <taxon>Rhizobium</taxon>
    </lineage>
</organism>
<protein>
    <submittedName>
        <fullName evidence="5">Fructuronate reductase</fullName>
        <ecNumber evidence="5">1.1.1.57</ecNumber>
    </submittedName>
</protein>
<dbReference type="PRINTS" id="PR00084">
    <property type="entry name" value="MTLDHDRGNASE"/>
</dbReference>